<dbReference type="GO" id="GO:0006203">
    <property type="term" value="P:dGTP catabolic process"/>
    <property type="evidence" value="ECO:0007669"/>
    <property type="project" value="TreeGrafter"/>
</dbReference>
<dbReference type="PROSITE" id="PS51462">
    <property type="entry name" value="NUDIX"/>
    <property type="match status" value="1"/>
</dbReference>
<comment type="caution">
    <text evidence="20">The sequence shown here is derived from an EMBL/GenBank/DDBJ whole genome shotgun (WGS) entry which is preliminary data.</text>
</comment>
<evidence type="ECO:0000256" key="4">
    <source>
        <dbReference type="ARBA" id="ARBA00022723"/>
    </source>
</evidence>
<dbReference type="InterPro" id="IPR020084">
    <property type="entry name" value="NUDIX_hydrolase_CS"/>
</dbReference>
<name>A0A401PV48_SCYTO</name>
<evidence type="ECO:0000256" key="9">
    <source>
        <dbReference type="ARBA" id="ARBA00036800"/>
    </source>
</evidence>
<evidence type="ECO:0000259" key="19">
    <source>
        <dbReference type="PROSITE" id="PS51462"/>
    </source>
</evidence>
<dbReference type="EMBL" id="BFAA01011482">
    <property type="protein sequence ID" value="GCB76985.1"/>
    <property type="molecule type" value="Genomic_DNA"/>
</dbReference>
<comment type="function">
    <text evidence="12">May catalyze the hydrolysis of nucleoside triphosphates including dGTP, dTTP, dCTP, their oxidized forms like 8-oxo-dGTP and the prodrug thiopurine derivatives 6-thio-dGTP and 6-thio-GTP. Could also catalyze the hydrolysis of some nucleoside diphosphate derivatives. Hydrolyzes oxidized nucleosides triphosphates like 8-oxo-dGTP in vitro, but the specificity and efficiency towards these substrates are low. Therefore, the potential in vivo sanitizing role of this enzyme, that would consist in removing oxidatively damaged forms of nucleosides to prevent their incorporation into DNA, is unclear. Through the hydrolysis of thioguanosine triphosphates may participate in the catabolism of thiopurine drugs. May also have a role in DNA synthesis and cell cycle progression by stabilizing PCNA. Exhibits decapping activity towards dpCoA-capped RNAs in vitro.</text>
</comment>
<evidence type="ECO:0000256" key="5">
    <source>
        <dbReference type="ARBA" id="ARBA00022801"/>
    </source>
</evidence>
<organism evidence="20 21">
    <name type="scientific">Scyliorhinus torazame</name>
    <name type="common">Cloudy catshark</name>
    <name type="synonym">Catulus torazame</name>
    <dbReference type="NCBI Taxonomy" id="75743"/>
    <lineage>
        <taxon>Eukaryota</taxon>
        <taxon>Metazoa</taxon>
        <taxon>Chordata</taxon>
        <taxon>Craniata</taxon>
        <taxon>Vertebrata</taxon>
        <taxon>Chondrichthyes</taxon>
        <taxon>Elasmobranchii</taxon>
        <taxon>Galeomorphii</taxon>
        <taxon>Galeoidea</taxon>
        <taxon>Carcharhiniformes</taxon>
        <taxon>Scyliorhinidae</taxon>
        <taxon>Scyliorhinus</taxon>
    </lineage>
</organism>
<comment type="similarity">
    <text evidence="3 18">Belongs to the Nudix hydrolase family.</text>
</comment>
<evidence type="ECO:0000256" key="14">
    <source>
        <dbReference type="ARBA" id="ARBA00070687"/>
    </source>
</evidence>
<evidence type="ECO:0000256" key="10">
    <source>
        <dbReference type="ARBA" id="ARBA00038862"/>
    </source>
</evidence>
<comment type="catalytic activity">
    <reaction evidence="9">
        <text>a ribonucleoside 5'-triphosphate + H2O = a ribonucleoside 5'-phosphate + diphosphate + H(+)</text>
        <dbReference type="Rhea" id="RHEA:23996"/>
        <dbReference type="ChEBI" id="CHEBI:15377"/>
        <dbReference type="ChEBI" id="CHEBI:15378"/>
        <dbReference type="ChEBI" id="CHEBI:33019"/>
        <dbReference type="ChEBI" id="CHEBI:58043"/>
        <dbReference type="ChEBI" id="CHEBI:61557"/>
        <dbReference type="EC" id="3.6.1.9"/>
    </reaction>
</comment>
<evidence type="ECO:0000256" key="1">
    <source>
        <dbReference type="ARBA" id="ARBA00001936"/>
    </source>
</evidence>
<gene>
    <name evidence="20" type="ORF">scyTo_0017532</name>
</gene>
<keyword evidence="21" id="KW-1185">Reference proteome</keyword>
<evidence type="ECO:0000256" key="6">
    <source>
        <dbReference type="ARBA" id="ARBA00022842"/>
    </source>
</evidence>
<keyword evidence="4" id="KW-0479">Metal-binding</keyword>
<evidence type="ECO:0000313" key="21">
    <source>
        <dbReference type="Proteomes" id="UP000288216"/>
    </source>
</evidence>
<dbReference type="GO" id="GO:0046872">
    <property type="term" value="F:metal ion binding"/>
    <property type="evidence" value="ECO:0007669"/>
    <property type="project" value="UniProtKB-KW"/>
</dbReference>
<evidence type="ECO:0000256" key="17">
    <source>
        <dbReference type="ARBA" id="ARBA00080476"/>
    </source>
</evidence>
<dbReference type="GO" id="GO:0006950">
    <property type="term" value="P:response to stress"/>
    <property type="evidence" value="ECO:0007669"/>
    <property type="project" value="UniProtKB-ARBA"/>
</dbReference>
<keyword evidence="6" id="KW-0460">Magnesium</keyword>
<dbReference type="SUPFAM" id="SSF55811">
    <property type="entry name" value="Nudix"/>
    <property type="match status" value="1"/>
</dbReference>
<evidence type="ECO:0000256" key="12">
    <source>
        <dbReference type="ARBA" id="ARBA00055812"/>
    </source>
</evidence>
<dbReference type="GO" id="GO:0035539">
    <property type="term" value="F:8-oxo-7,8-dihydrodeoxyguanosine triphosphate pyrophosphatase activity"/>
    <property type="evidence" value="ECO:0007669"/>
    <property type="project" value="TreeGrafter"/>
</dbReference>
<dbReference type="AlphaFoldDB" id="A0A401PV48"/>
<dbReference type="PROSITE" id="PS00893">
    <property type="entry name" value="NUDIX_BOX"/>
    <property type="match status" value="1"/>
</dbReference>
<evidence type="ECO:0000256" key="15">
    <source>
        <dbReference type="ARBA" id="ARBA00076736"/>
    </source>
</evidence>
<evidence type="ECO:0000256" key="18">
    <source>
        <dbReference type="RuleBase" id="RU003476"/>
    </source>
</evidence>
<comment type="catalytic activity">
    <reaction evidence="11">
        <text>a 5'-end CoA-ribonucleoside in mRNA + H2O = a 5'-end phospho-adenosine-phospho-ribonucleoside in mRNA + (R)-4'-phosphopantetheine + 2 H(+)</text>
        <dbReference type="Rhea" id="RHEA:67592"/>
        <dbReference type="Rhea" id="RHEA-COMP:15719"/>
        <dbReference type="Rhea" id="RHEA-COMP:17276"/>
        <dbReference type="ChEBI" id="CHEBI:15377"/>
        <dbReference type="ChEBI" id="CHEBI:15378"/>
        <dbReference type="ChEBI" id="CHEBI:61723"/>
        <dbReference type="ChEBI" id="CHEBI:144051"/>
        <dbReference type="ChEBI" id="CHEBI:172371"/>
    </reaction>
    <physiologicalReaction direction="left-to-right" evidence="11">
        <dbReference type="Rhea" id="RHEA:67593"/>
    </physiologicalReaction>
</comment>
<dbReference type="Pfam" id="PF00293">
    <property type="entry name" value="NUDIX"/>
    <property type="match status" value="1"/>
</dbReference>
<evidence type="ECO:0000256" key="7">
    <source>
        <dbReference type="ARBA" id="ARBA00023211"/>
    </source>
</evidence>
<dbReference type="EC" id="3.6.1.9" evidence="10"/>
<dbReference type="PANTHER" id="PTHR16099">
    <property type="entry name" value="8-OXO-DGTP DIPHOSPHATES NUDT15"/>
    <property type="match status" value="1"/>
</dbReference>
<comment type="catalytic activity">
    <reaction evidence="8">
        <text>a 2'-deoxyribonucleoside 5'-triphosphate + H2O = a 2'-deoxyribonucleoside 5'-phosphate + diphosphate + H(+)</text>
        <dbReference type="Rhea" id="RHEA:44644"/>
        <dbReference type="ChEBI" id="CHEBI:15377"/>
        <dbReference type="ChEBI" id="CHEBI:15378"/>
        <dbReference type="ChEBI" id="CHEBI:33019"/>
        <dbReference type="ChEBI" id="CHEBI:61560"/>
        <dbReference type="ChEBI" id="CHEBI:65317"/>
        <dbReference type="EC" id="3.6.1.9"/>
    </reaction>
</comment>
<dbReference type="InterPro" id="IPR020476">
    <property type="entry name" value="Nudix_hydrolase"/>
</dbReference>
<keyword evidence="5 18" id="KW-0378">Hydrolase</keyword>
<evidence type="ECO:0000256" key="3">
    <source>
        <dbReference type="ARBA" id="ARBA00005582"/>
    </source>
</evidence>
<comment type="subunit">
    <text evidence="13">Homodimer. Interacts with PCNA; interaction is disrupted in response to UV irradiation.</text>
</comment>
<dbReference type="InterPro" id="IPR000086">
    <property type="entry name" value="NUDIX_hydrolase_dom"/>
</dbReference>
<evidence type="ECO:0000256" key="16">
    <source>
        <dbReference type="ARBA" id="ARBA00077398"/>
    </source>
</evidence>
<proteinExistence type="inferred from homology"/>
<dbReference type="PANTHER" id="PTHR16099:SF5">
    <property type="entry name" value="NUCLEOTIDE TRIPHOSPHATE DIPHOSPHATASE NUDT15"/>
    <property type="match status" value="1"/>
</dbReference>
<dbReference type="OrthoDB" id="447842at2759"/>
<evidence type="ECO:0000256" key="8">
    <source>
        <dbReference type="ARBA" id="ARBA00036546"/>
    </source>
</evidence>
<dbReference type="InterPro" id="IPR015797">
    <property type="entry name" value="NUDIX_hydrolase-like_dom_sf"/>
</dbReference>
<dbReference type="PRINTS" id="PR00502">
    <property type="entry name" value="NUDIXFAMILY"/>
</dbReference>
<reference evidence="20 21" key="1">
    <citation type="journal article" date="2018" name="Nat. Ecol. Evol.">
        <title>Shark genomes provide insights into elasmobranch evolution and the origin of vertebrates.</title>
        <authorList>
            <person name="Hara Y"/>
            <person name="Yamaguchi K"/>
            <person name="Onimaru K"/>
            <person name="Kadota M"/>
            <person name="Koyanagi M"/>
            <person name="Keeley SD"/>
            <person name="Tatsumi K"/>
            <person name="Tanaka K"/>
            <person name="Motone F"/>
            <person name="Kageyama Y"/>
            <person name="Nozu R"/>
            <person name="Adachi N"/>
            <person name="Nishimura O"/>
            <person name="Nakagawa R"/>
            <person name="Tanegashima C"/>
            <person name="Kiyatake I"/>
            <person name="Matsumoto R"/>
            <person name="Murakumo K"/>
            <person name="Nishida K"/>
            <person name="Terakita A"/>
            <person name="Kuratani S"/>
            <person name="Sato K"/>
            <person name="Hyodo S Kuraku.S."/>
        </authorList>
    </citation>
    <scope>NUCLEOTIDE SEQUENCE [LARGE SCALE GENOMIC DNA]</scope>
</reference>
<dbReference type="CDD" id="cd04678">
    <property type="entry name" value="NUDIX_MTH2_Nudt15"/>
    <property type="match status" value="1"/>
</dbReference>
<comment type="cofactor">
    <cofactor evidence="2">
        <name>Mg(2+)</name>
        <dbReference type="ChEBI" id="CHEBI:18420"/>
    </cofactor>
</comment>
<evidence type="ECO:0000313" key="20">
    <source>
        <dbReference type="EMBL" id="GCB76985.1"/>
    </source>
</evidence>
<dbReference type="GO" id="GO:0008413">
    <property type="term" value="F:8-oxo-7,8-dihydroguanosine triphosphate pyrophosphatase activity"/>
    <property type="evidence" value="ECO:0007669"/>
    <property type="project" value="UniProtKB-ARBA"/>
</dbReference>
<evidence type="ECO:0000256" key="13">
    <source>
        <dbReference type="ARBA" id="ARBA00062087"/>
    </source>
</evidence>
<dbReference type="STRING" id="75743.A0A401PV48"/>
<dbReference type="FunFam" id="3.90.79.10:FF:000034">
    <property type="entry name" value="Nucleotide triphosphate diphosphatase NUDT15"/>
    <property type="match status" value="1"/>
</dbReference>
<dbReference type="Gene3D" id="3.90.79.10">
    <property type="entry name" value="Nucleoside Triphosphate Pyrophosphohydrolase"/>
    <property type="match status" value="1"/>
</dbReference>
<comment type="cofactor">
    <cofactor evidence="1">
        <name>Mn(2+)</name>
        <dbReference type="ChEBI" id="CHEBI:29035"/>
    </cofactor>
</comment>
<dbReference type="GO" id="GO:0005829">
    <property type="term" value="C:cytosol"/>
    <property type="evidence" value="ECO:0007669"/>
    <property type="project" value="TreeGrafter"/>
</dbReference>
<accession>A0A401PV48</accession>
<evidence type="ECO:0000256" key="2">
    <source>
        <dbReference type="ARBA" id="ARBA00001946"/>
    </source>
</evidence>
<dbReference type="OMA" id="CEGWEWW"/>
<feature type="domain" description="Nudix hydrolase" evidence="19">
    <location>
        <begin position="9"/>
        <end position="146"/>
    </location>
</feature>
<evidence type="ECO:0000256" key="11">
    <source>
        <dbReference type="ARBA" id="ARBA00048667"/>
    </source>
</evidence>
<keyword evidence="7" id="KW-0464">Manganese</keyword>
<dbReference type="Proteomes" id="UP000288216">
    <property type="component" value="Unassembled WGS sequence"/>
</dbReference>
<protein>
    <recommendedName>
        <fullName evidence="14">Nucleotide triphosphate diphosphatase NUDT15</fullName>
        <ecNumber evidence="10">3.6.1.9</ecNumber>
    </recommendedName>
    <alternativeName>
        <fullName evidence="15">MutT homolog 2</fullName>
    </alternativeName>
    <alternativeName>
        <fullName evidence="17">Nucleoside diphosphate-linked moiety X motif 15</fullName>
    </alternativeName>
    <alternativeName>
        <fullName evidence="16">Nucleoside diphosphate-linked to another moiety X hydrolase 15</fullName>
    </alternativeName>
</protein>
<sequence>MASNGCTLARRPGVGVAVVVIYSGRPGCVLLGKRKGSIGAGTFQLPGGHLEFGENWEDCAKREVLEETGLHLNNVYFATVVNSVKLEDNYHYVTIFMQGEVNMDYDSEPKNLEPQKNEGWDWIKWEDLPPTDQLFCPLACVRQVYHPFKERLKNASRNSPANDGKHPDHCV</sequence>